<evidence type="ECO:0000313" key="1">
    <source>
        <dbReference type="EMBL" id="KAH3864801.1"/>
    </source>
</evidence>
<dbReference type="GO" id="GO:0005615">
    <property type="term" value="C:extracellular space"/>
    <property type="evidence" value="ECO:0007669"/>
    <property type="project" value="TreeGrafter"/>
</dbReference>
<dbReference type="EMBL" id="JAIWYP010000002">
    <property type="protein sequence ID" value="KAH3864801.1"/>
    <property type="molecule type" value="Genomic_DNA"/>
</dbReference>
<gene>
    <name evidence="1" type="ORF">DPMN_027827</name>
</gene>
<sequence length="84" mass="9101">MIPGRNKCLDGWTLEYEGYLVAGDSVNSAASEYICLDAKPESLPDDSGNNNGKLFYFAEARCGGSLKCPPYVNGRELTCVICTK</sequence>
<reference evidence="1" key="1">
    <citation type="journal article" date="2019" name="bioRxiv">
        <title>The Genome of the Zebra Mussel, Dreissena polymorpha: A Resource for Invasive Species Research.</title>
        <authorList>
            <person name="McCartney M.A."/>
            <person name="Auch B."/>
            <person name="Kono T."/>
            <person name="Mallez S."/>
            <person name="Zhang Y."/>
            <person name="Obille A."/>
            <person name="Becker A."/>
            <person name="Abrahante J.E."/>
            <person name="Garbe J."/>
            <person name="Badalamenti J.P."/>
            <person name="Herman A."/>
            <person name="Mangelson H."/>
            <person name="Liachko I."/>
            <person name="Sullivan S."/>
            <person name="Sone E.D."/>
            <person name="Koren S."/>
            <person name="Silverstein K.A.T."/>
            <person name="Beckman K.B."/>
            <person name="Gohl D.M."/>
        </authorList>
    </citation>
    <scope>NUCLEOTIDE SEQUENCE</scope>
    <source>
        <strain evidence="1">Duluth1</strain>
        <tissue evidence="1">Whole animal</tissue>
    </source>
</reference>
<protein>
    <submittedName>
        <fullName evidence="1">Uncharacterized protein</fullName>
    </submittedName>
</protein>
<evidence type="ECO:0000313" key="2">
    <source>
        <dbReference type="Proteomes" id="UP000828390"/>
    </source>
</evidence>
<accession>A0A9D4LVI4</accession>
<keyword evidence="2" id="KW-1185">Reference proteome</keyword>
<dbReference type="AlphaFoldDB" id="A0A9D4LVI4"/>
<reference evidence="1" key="2">
    <citation type="submission" date="2020-11" db="EMBL/GenBank/DDBJ databases">
        <authorList>
            <person name="McCartney M.A."/>
            <person name="Auch B."/>
            <person name="Kono T."/>
            <person name="Mallez S."/>
            <person name="Becker A."/>
            <person name="Gohl D.M."/>
            <person name="Silverstein K.A.T."/>
            <person name="Koren S."/>
            <person name="Bechman K.B."/>
            <person name="Herman A."/>
            <person name="Abrahante J.E."/>
            <person name="Garbe J."/>
        </authorList>
    </citation>
    <scope>NUCLEOTIDE SEQUENCE</scope>
    <source>
        <strain evidence="1">Duluth1</strain>
        <tissue evidence="1">Whole animal</tissue>
    </source>
</reference>
<comment type="caution">
    <text evidence="1">The sequence shown here is derived from an EMBL/GenBank/DDBJ whole genome shotgun (WGS) entry which is preliminary data.</text>
</comment>
<dbReference type="PANTHER" id="PTHR24024">
    <property type="entry name" value="PULMONARY SURFACTANT-ASSOCIATED PROTEIN A"/>
    <property type="match status" value="1"/>
</dbReference>
<dbReference type="PANTHER" id="PTHR24024:SF18">
    <property type="entry name" value="SHORT-CHAIN COLLAGEN C4-LIKE"/>
    <property type="match status" value="1"/>
</dbReference>
<dbReference type="Proteomes" id="UP000828390">
    <property type="component" value="Unassembled WGS sequence"/>
</dbReference>
<proteinExistence type="predicted"/>
<dbReference type="InterPro" id="IPR051077">
    <property type="entry name" value="Ca-dependent_lectin"/>
</dbReference>
<name>A0A9D4LVI4_DREPO</name>
<organism evidence="1 2">
    <name type="scientific">Dreissena polymorpha</name>
    <name type="common">Zebra mussel</name>
    <name type="synonym">Mytilus polymorpha</name>
    <dbReference type="NCBI Taxonomy" id="45954"/>
    <lineage>
        <taxon>Eukaryota</taxon>
        <taxon>Metazoa</taxon>
        <taxon>Spiralia</taxon>
        <taxon>Lophotrochozoa</taxon>
        <taxon>Mollusca</taxon>
        <taxon>Bivalvia</taxon>
        <taxon>Autobranchia</taxon>
        <taxon>Heteroconchia</taxon>
        <taxon>Euheterodonta</taxon>
        <taxon>Imparidentia</taxon>
        <taxon>Neoheterodontei</taxon>
        <taxon>Myida</taxon>
        <taxon>Dreissenoidea</taxon>
        <taxon>Dreissenidae</taxon>
        <taxon>Dreissena</taxon>
    </lineage>
</organism>